<evidence type="ECO:0000256" key="3">
    <source>
        <dbReference type="ARBA" id="ARBA00022898"/>
    </source>
</evidence>
<evidence type="ECO:0000256" key="2">
    <source>
        <dbReference type="ARBA" id="ARBA00010869"/>
    </source>
</evidence>
<dbReference type="RefSeq" id="WP_194415775.1">
    <property type="nucleotide sequence ID" value="NZ_JACXXJ020000003.1"/>
</dbReference>
<dbReference type="PANTHER" id="PTHR48078:SF6">
    <property type="entry name" value="L-THREONINE DEHYDRATASE CATABOLIC TDCB"/>
    <property type="match status" value="1"/>
</dbReference>
<dbReference type="InterPro" id="IPR001926">
    <property type="entry name" value="TrpB-like_PALP"/>
</dbReference>
<dbReference type="AlphaFoldDB" id="A0AAE2R809"/>
<organism evidence="6 7">
    <name type="scientific">Agrobacterium vitis</name>
    <name type="common">Rhizobium vitis</name>
    <dbReference type="NCBI Taxonomy" id="373"/>
    <lineage>
        <taxon>Bacteria</taxon>
        <taxon>Pseudomonadati</taxon>
        <taxon>Pseudomonadota</taxon>
        <taxon>Alphaproteobacteria</taxon>
        <taxon>Hyphomicrobiales</taxon>
        <taxon>Rhizobiaceae</taxon>
        <taxon>Rhizobium/Agrobacterium group</taxon>
        <taxon>Agrobacterium</taxon>
    </lineage>
</organism>
<evidence type="ECO:0000313" key="7">
    <source>
        <dbReference type="Proteomes" id="UP000655037"/>
    </source>
</evidence>
<evidence type="ECO:0000313" key="6">
    <source>
        <dbReference type="EMBL" id="MBF2713188.1"/>
    </source>
</evidence>
<comment type="cofactor">
    <cofactor evidence="1">
        <name>pyridoxal 5'-phosphate</name>
        <dbReference type="ChEBI" id="CHEBI:597326"/>
    </cofactor>
</comment>
<dbReference type="FunFam" id="3.40.50.1100:FF:000005">
    <property type="entry name" value="Threonine dehydratase catabolic"/>
    <property type="match status" value="1"/>
</dbReference>
<evidence type="ECO:0000256" key="1">
    <source>
        <dbReference type="ARBA" id="ARBA00001933"/>
    </source>
</evidence>
<dbReference type="Pfam" id="PF00291">
    <property type="entry name" value="PALP"/>
    <property type="match status" value="1"/>
</dbReference>
<proteinExistence type="inferred from homology"/>
<dbReference type="CDD" id="cd01562">
    <property type="entry name" value="Thr-dehyd"/>
    <property type="match status" value="1"/>
</dbReference>
<dbReference type="PANTHER" id="PTHR48078">
    <property type="entry name" value="THREONINE DEHYDRATASE, MITOCHONDRIAL-RELATED"/>
    <property type="match status" value="1"/>
</dbReference>
<name>A0AAE2R809_AGRVI</name>
<feature type="domain" description="Tryptophan synthase beta chain-like PALP" evidence="5">
    <location>
        <begin position="31"/>
        <end position="323"/>
    </location>
</feature>
<dbReference type="GO" id="GO:0006565">
    <property type="term" value="P:L-serine catabolic process"/>
    <property type="evidence" value="ECO:0007669"/>
    <property type="project" value="TreeGrafter"/>
</dbReference>
<sequence length="339" mass="35913">MNISQAAASTPWHLQPPGFDEIEAAAGRIDGHLVKTPLLESERVNRLIGGRLLVKAEGLQRAGSFKARGAWNTLSLMDQQARQRGVIAFSSGNHGQAVAWAANRFGVPAVVIMPQDAPAVKIQRTREWGAEVILYDRLHDDREAIGAAVSGERQLTLIPPFEDRRIVAGAATVAKEIVEQALDMGFMIDALAVSCSGGGLAAGCALAFETMLPQAQVWAAEPEAYDDLRRGLVSGRREKNDLSGRSFCDALLAVTTGSMNFNILSPRLKGSIAVSDKHVAHAMRLAFSEFGLVVEPGGAASLAAVLTGAIPVADQTVAVLLSGANVDADLFREVLGDSK</sequence>
<keyword evidence="3" id="KW-0663">Pyridoxal phosphate</keyword>
<keyword evidence="4" id="KW-0456">Lyase</keyword>
<dbReference type="Gene3D" id="3.40.50.1100">
    <property type="match status" value="2"/>
</dbReference>
<dbReference type="GO" id="GO:0004794">
    <property type="term" value="F:threonine deaminase activity"/>
    <property type="evidence" value="ECO:0007669"/>
    <property type="project" value="TreeGrafter"/>
</dbReference>
<protein>
    <submittedName>
        <fullName evidence="6">Threonine/serine dehydratase</fullName>
    </submittedName>
</protein>
<gene>
    <name evidence="6" type="ORF">IEI95_002835</name>
</gene>
<dbReference type="Proteomes" id="UP000655037">
    <property type="component" value="Unassembled WGS sequence"/>
</dbReference>
<dbReference type="SUPFAM" id="SSF53686">
    <property type="entry name" value="Tryptophan synthase beta subunit-like PLP-dependent enzymes"/>
    <property type="match status" value="1"/>
</dbReference>
<dbReference type="EMBL" id="JACXXJ020000003">
    <property type="protein sequence ID" value="MBF2713188.1"/>
    <property type="molecule type" value="Genomic_DNA"/>
</dbReference>
<accession>A0AAE2R809</accession>
<dbReference type="InterPro" id="IPR050147">
    <property type="entry name" value="Ser/Thr_Dehydratase"/>
</dbReference>
<dbReference type="InterPro" id="IPR036052">
    <property type="entry name" value="TrpB-like_PALP_sf"/>
</dbReference>
<dbReference type="GO" id="GO:0009097">
    <property type="term" value="P:isoleucine biosynthetic process"/>
    <property type="evidence" value="ECO:0007669"/>
    <property type="project" value="TreeGrafter"/>
</dbReference>
<comment type="caution">
    <text evidence="6">The sequence shown here is derived from an EMBL/GenBank/DDBJ whole genome shotgun (WGS) entry which is preliminary data.</text>
</comment>
<comment type="similarity">
    <text evidence="2">Belongs to the serine/threonine dehydratase family.</text>
</comment>
<evidence type="ECO:0000256" key="4">
    <source>
        <dbReference type="ARBA" id="ARBA00023239"/>
    </source>
</evidence>
<evidence type="ECO:0000259" key="5">
    <source>
        <dbReference type="Pfam" id="PF00291"/>
    </source>
</evidence>
<dbReference type="GO" id="GO:0003941">
    <property type="term" value="F:L-serine ammonia-lyase activity"/>
    <property type="evidence" value="ECO:0007669"/>
    <property type="project" value="TreeGrafter"/>
</dbReference>
<reference evidence="6" key="1">
    <citation type="submission" date="2020-11" db="EMBL/GenBank/DDBJ databases">
        <title>Agrobacterium vitis strain K377 genome.</title>
        <authorList>
            <person name="Xi H."/>
        </authorList>
    </citation>
    <scope>NUCLEOTIDE SEQUENCE</scope>
    <source>
        <strain evidence="6">K377</strain>
    </source>
</reference>
<dbReference type="GO" id="GO:0006567">
    <property type="term" value="P:L-threonine catabolic process"/>
    <property type="evidence" value="ECO:0007669"/>
    <property type="project" value="TreeGrafter"/>
</dbReference>